<dbReference type="InterPro" id="IPR050640">
    <property type="entry name" value="Bact_2-comp_sensor_kinase"/>
</dbReference>
<dbReference type="Gene3D" id="3.30.565.10">
    <property type="entry name" value="Histidine kinase-like ATPase, C-terminal domain"/>
    <property type="match status" value="1"/>
</dbReference>
<feature type="chain" id="PRO_5040763007" evidence="2">
    <location>
        <begin position="23"/>
        <end position="993"/>
    </location>
</feature>
<keyword evidence="1" id="KW-0472">Membrane</keyword>
<gene>
    <name evidence="4" type="ORF">MKO06_07615</name>
</gene>
<protein>
    <submittedName>
        <fullName evidence="4">Histidine kinase</fullName>
    </submittedName>
</protein>
<dbReference type="InterPro" id="IPR011110">
    <property type="entry name" value="Reg_prop"/>
</dbReference>
<dbReference type="Pfam" id="PF07494">
    <property type="entry name" value="Reg_prop"/>
    <property type="match status" value="2"/>
</dbReference>
<dbReference type="PANTHER" id="PTHR34220">
    <property type="entry name" value="SENSOR HISTIDINE KINASE YPDA"/>
    <property type="match status" value="1"/>
</dbReference>
<dbReference type="Gene3D" id="2.60.40.10">
    <property type="entry name" value="Immunoglobulins"/>
    <property type="match status" value="1"/>
</dbReference>
<keyword evidence="5" id="KW-1185">Reference proteome</keyword>
<evidence type="ECO:0000259" key="3">
    <source>
        <dbReference type="Pfam" id="PF06580"/>
    </source>
</evidence>
<dbReference type="Pfam" id="PF06580">
    <property type="entry name" value="His_kinase"/>
    <property type="match status" value="1"/>
</dbReference>
<dbReference type="PANTHER" id="PTHR34220:SF7">
    <property type="entry name" value="SENSOR HISTIDINE KINASE YPDA"/>
    <property type="match status" value="1"/>
</dbReference>
<keyword evidence="4" id="KW-0808">Transferase</keyword>
<dbReference type="GO" id="GO:0016020">
    <property type="term" value="C:membrane"/>
    <property type="evidence" value="ECO:0007669"/>
    <property type="project" value="InterPro"/>
</dbReference>
<proteinExistence type="predicted"/>
<dbReference type="SUPFAM" id="SSF55874">
    <property type="entry name" value="ATPase domain of HSP90 chaperone/DNA topoisomerase II/histidine kinase"/>
    <property type="match status" value="1"/>
</dbReference>
<accession>A0A9X2I2F3</accession>
<dbReference type="EMBL" id="JANCNS010000002">
    <property type="protein sequence ID" value="MCP9199766.1"/>
    <property type="molecule type" value="Genomic_DNA"/>
</dbReference>
<keyword evidence="1" id="KW-0812">Transmembrane</keyword>
<evidence type="ECO:0000256" key="1">
    <source>
        <dbReference type="SAM" id="Phobius"/>
    </source>
</evidence>
<evidence type="ECO:0000313" key="4">
    <source>
        <dbReference type="EMBL" id="MCP9199766.1"/>
    </source>
</evidence>
<comment type="caution">
    <text evidence="4">The sequence shown here is derived from an EMBL/GenBank/DDBJ whole genome shotgun (WGS) entry which is preliminary data.</text>
</comment>
<evidence type="ECO:0000313" key="5">
    <source>
        <dbReference type="Proteomes" id="UP001155280"/>
    </source>
</evidence>
<dbReference type="InterPro" id="IPR013783">
    <property type="entry name" value="Ig-like_fold"/>
</dbReference>
<keyword evidence="2" id="KW-0732">Signal</keyword>
<sequence length="993" mass="113370">MPFSRITRLLLFFLLACNVVFSQNLPGNHYTSANELPNNTVRSLLVDSNNILWIGTDNGVVKKENDAFKSYFEEDGLALNSCWAIAEDANGNIWFGSYGAGLSIYDGEKFRVISKKDGLAHNEINRLYSYRDHMYIGTSDGVSRVNINSFEVLSWKSPLEDELLRVTGFFLHDQEVYISTYKTGIYKLTQNRENPDLVKVNDHRFIYSVFPENDSIYSSNKGFFTKTGMEDYILKKHPEFAQYGSSIIWDHVKTANNKIYAAAWGIYDTNGGIFEIKDNQMISRAGDFNIPSKKIISLAYDKNFGKLYAGSMDAGLFEVQLDPQVEFHSIPGRDVYGFSFRGKNAAVLLDDGIFLKSRLGEKFISLDQLKDWQKAYVANTEIPLPKYEDSFYELDYSTPPAEISFYDIKASEGSFWVNTNIGIFAIKASGKLQRYIPLHSEEINFSEGGELIETHPYGGVRIYSDLEDFEYTHFRQEDPLTPTMVVNSLKKAGKTYLVSVFSGLYKWENGAFRSYLEDGTWQEKKLRHITQLNENLAMSNEFGDVFIVNDEEEFRILKKIPRASIEGNSISFLKSHNGSLLIGTEKGLNLYKDGSFIFLNEEQGLEQPFLGAELNENILSIGSRGGFYQIDLSRVTDTEPLIHNLDIKEVYVNNGHFPVKNIADNKRIELQHDENTLLLKFSTNAHPYPKKLSYQYRLNPKDEWSLPSSKPDIFLPFLPPRKYEVSVNVLDSSTGLNHTQTLAELSILPPFWRTWWFGLLVFSSLLLIVLGVYRYQINQHRQFEEQKRLIQQRVEETKMEALLAQMNPHFIFNAMNSIQNYILDSDIDNATVFLGDFAKLIRLNLDHCTQPKILLIEEIEYLRSYIRLENTRFDNSVKVAIEIDPAIDPYDIEIPTMLLQTFVENVFVHAFPASVQEPTLEISFKLLPGNILLCKIEDNGVGYSPGVSNSVHQSKGISLVKERLSLLGYHVTEALQVKTSKNKGTTALLKLHI</sequence>
<dbReference type="RefSeq" id="WP_241551580.1">
    <property type="nucleotide sequence ID" value="NZ_JANCNS010000002.1"/>
</dbReference>
<evidence type="ECO:0000256" key="2">
    <source>
        <dbReference type="SAM" id="SignalP"/>
    </source>
</evidence>
<dbReference type="InterPro" id="IPR010559">
    <property type="entry name" value="Sig_transdc_His_kin_internal"/>
</dbReference>
<reference evidence="4" key="1">
    <citation type="submission" date="2022-07" db="EMBL/GenBank/DDBJ databases">
        <title>Gramela sediminis sp. nov., isolated from deep-sea sediment of the Indian Ocean.</title>
        <authorList>
            <person name="Shi H."/>
        </authorList>
    </citation>
    <scope>NUCLEOTIDE SEQUENCE</scope>
    <source>
        <strain evidence="4">GC03-9</strain>
    </source>
</reference>
<dbReference type="SUPFAM" id="SSF63829">
    <property type="entry name" value="Calcium-dependent phosphotriesterase"/>
    <property type="match status" value="1"/>
</dbReference>
<feature type="signal peptide" evidence="2">
    <location>
        <begin position="1"/>
        <end position="22"/>
    </location>
</feature>
<dbReference type="InterPro" id="IPR015943">
    <property type="entry name" value="WD40/YVTN_repeat-like_dom_sf"/>
</dbReference>
<feature type="domain" description="Signal transduction histidine kinase internal region" evidence="3">
    <location>
        <begin position="798"/>
        <end position="876"/>
    </location>
</feature>
<dbReference type="Proteomes" id="UP001155280">
    <property type="component" value="Unassembled WGS sequence"/>
</dbReference>
<dbReference type="Gene3D" id="2.130.10.10">
    <property type="entry name" value="YVTN repeat-like/Quinoprotein amine dehydrogenase"/>
    <property type="match status" value="2"/>
</dbReference>
<name>A0A9X2I2F3_9FLAO</name>
<feature type="transmembrane region" description="Helical" evidence="1">
    <location>
        <begin position="755"/>
        <end position="773"/>
    </location>
</feature>
<keyword evidence="4" id="KW-0418">Kinase</keyword>
<dbReference type="InterPro" id="IPR036890">
    <property type="entry name" value="HATPase_C_sf"/>
</dbReference>
<dbReference type="AlphaFoldDB" id="A0A9X2I2F3"/>
<organism evidence="4 5">
    <name type="scientific">Christiangramia oceanisediminis</name>
    <dbReference type="NCBI Taxonomy" id="2920386"/>
    <lineage>
        <taxon>Bacteria</taxon>
        <taxon>Pseudomonadati</taxon>
        <taxon>Bacteroidota</taxon>
        <taxon>Flavobacteriia</taxon>
        <taxon>Flavobacteriales</taxon>
        <taxon>Flavobacteriaceae</taxon>
        <taxon>Christiangramia</taxon>
    </lineage>
</organism>
<dbReference type="GO" id="GO:0000155">
    <property type="term" value="F:phosphorelay sensor kinase activity"/>
    <property type="evidence" value="ECO:0007669"/>
    <property type="project" value="InterPro"/>
</dbReference>
<keyword evidence="1" id="KW-1133">Transmembrane helix</keyword>